<dbReference type="EC" id="3.1.1.61" evidence="2"/>
<sequence>MDDQRHGGGDGAAQIDTVVIGGSAGSLEPLGHILSLLPDDFPATILVCQHRPATGYSMTTRILGRHARLPVVEAVDGADLAPGTVVVAAQDRHLMIGAEHVHLRRGAHENNFRPAIDPLFRSAAVYRGPRAVGVVLSGYLDDGAAGARALRRTGGRVLVQAPDSADAPDMPAAALAAVPEADVLEPEAIATVLTALAGAPCPPPGEVPWDIGLELKVAGLEDANMATEQQLGTLSPYNCPHCNGVLWQIDDGPLTRFRCHTGHGYTLASLDEAQEEALDRRLFDVLRAHRGRESLIRQMADKAASARTRESLVARAALIGEDAERLERIIRQRGAG</sequence>
<name>Q2CCN8_OCEGH</name>
<dbReference type="eggNOG" id="COG2201">
    <property type="taxonomic scope" value="Bacteria"/>
</dbReference>
<keyword evidence="4" id="KW-0145">Chemotaxis</keyword>
<comment type="catalytic activity">
    <reaction evidence="3">
        <text>[protein]-L-glutamate 5-O-methyl ester + H2O = L-glutamyl-[protein] + methanol + H(+)</text>
        <dbReference type="Rhea" id="RHEA:23236"/>
        <dbReference type="Rhea" id="RHEA-COMP:10208"/>
        <dbReference type="Rhea" id="RHEA-COMP:10311"/>
        <dbReference type="ChEBI" id="CHEBI:15377"/>
        <dbReference type="ChEBI" id="CHEBI:15378"/>
        <dbReference type="ChEBI" id="CHEBI:17790"/>
        <dbReference type="ChEBI" id="CHEBI:29973"/>
        <dbReference type="ChEBI" id="CHEBI:82795"/>
        <dbReference type="EC" id="3.1.1.61"/>
    </reaction>
</comment>
<protein>
    <recommendedName>
        <fullName evidence="2">protein-glutamate methylesterase</fullName>
        <ecNumber evidence="2">3.1.1.61</ecNumber>
    </recommendedName>
</protein>
<evidence type="ECO:0000313" key="7">
    <source>
        <dbReference type="Proteomes" id="UP000003635"/>
    </source>
</evidence>
<dbReference type="SUPFAM" id="SSF52738">
    <property type="entry name" value="Methylesterase CheB, C-terminal domain"/>
    <property type="match status" value="1"/>
</dbReference>
<evidence type="ECO:0000256" key="1">
    <source>
        <dbReference type="ARBA" id="ARBA00022801"/>
    </source>
</evidence>
<dbReference type="GO" id="GO:0000156">
    <property type="term" value="F:phosphorelay response regulator activity"/>
    <property type="evidence" value="ECO:0007669"/>
    <property type="project" value="InterPro"/>
</dbReference>
<gene>
    <name evidence="6" type="ORF">OG2516_09058</name>
</gene>
<dbReference type="GO" id="GO:0008984">
    <property type="term" value="F:protein-glutamate methylesterase activity"/>
    <property type="evidence" value="ECO:0007669"/>
    <property type="project" value="UniProtKB-EC"/>
</dbReference>
<dbReference type="CDD" id="cd16433">
    <property type="entry name" value="CheB"/>
    <property type="match status" value="1"/>
</dbReference>
<dbReference type="PANTHER" id="PTHR42872">
    <property type="entry name" value="PROTEIN-GLUTAMATE METHYLESTERASE/PROTEIN-GLUTAMINE GLUTAMINASE"/>
    <property type="match status" value="1"/>
</dbReference>
<dbReference type="InterPro" id="IPR011247">
    <property type="entry name" value="Chemotax_prot-Glu_Me-esterase"/>
</dbReference>
<dbReference type="PROSITE" id="PS50122">
    <property type="entry name" value="CHEB"/>
    <property type="match status" value="1"/>
</dbReference>
<dbReference type="AlphaFoldDB" id="Q2CCN8"/>
<dbReference type="Proteomes" id="UP000003635">
    <property type="component" value="Unassembled WGS sequence"/>
</dbReference>
<dbReference type="InterPro" id="IPR000673">
    <property type="entry name" value="Sig_transdc_resp-reg_Me-estase"/>
</dbReference>
<dbReference type="PANTHER" id="PTHR42872:SF6">
    <property type="entry name" value="PROTEIN-GLUTAMATE METHYLESTERASE_PROTEIN-GLUTAMINE GLUTAMINASE"/>
    <property type="match status" value="1"/>
</dbReference>
<keyword evidence="7" id="KW-1185">Reference proteome</keyword>
<evidence type="ECO:0000256" key="4">
    <source>
        <dbReference type="PROSITE-ProRule" id="PRU00050"/>
    </source>
</evidence>
<accession>Q2CCN8</accession>
<dbReference type="Gene3D" id="3.40.50.180">
    <property type="entry name" value="Methylesterase CheB, C-terminal domain"/>
    <property type="match status" value="1"/>
</dbReference>
<evidence type="ECO:0000259" key="5">
    <source>
        <dbReference type="PROSITE" id="PS50122"/>
    </source>
</evidence>
<dbReference type="OrthoDB" id="9791760at2"/>
<feature type="active site" evidence="4">
    <location>
        <position position="142"/>
    </location>
</feature>
<evidence type="ECO:0000313" key="6">
    <source>
        <dbReference type="EMBL" id="EAR50475.1"/>
    </source>
</evidence>
<comment type="caution">
    <text evidence="6">The sequence shown here is derived from an EMBL/GenBank/DDBJ whole genome shotgun (WGS) entry which is preliminary data.</text>
</comment>
<feature type="domain" description="CheB-type methylesterase" evidence="5">
    <location>
        <begin position="18"/>
        <end position="200"/>
    </location>
</feature>
<dbReference type="GO" id="GO:0006935">
    <property type="term" value="P:chemotaxis"/>
    <property type="evidence" value="ECO:0007669"/>
    <property type="project" value="UniProtKB-UniRule"/>
</dbReference>
<feature type="active site" evidence="4">
    <location>
        <position position="50"/>
    </location>
</feature>
<dbReference type="InterPro" id="IPR035909">
    <property type="entry name" value="CheB_C"/>
</dbReference>
<dbReference type="STRING" id="314256.OG2516_09058"/>
<organism evidence="6 7">
    <name type="scientific">Oceanicola granulosus (strain ATCC BAA-861 / DSM 15982 / KCTC 12143 / HTCC2516)</name>
    <dbReference type="NCBI Taxonomy" id="314256"/>
    <lineage>
        <taxon>Bacteria</taxon>
        <taxon>Pseudomonadati</taxon>
        <taxon>Pseudomonadota</taxon>
        <taxon>Alphaproteobacteria</taxon>
        <taxon>Rhodobacterales</taxon>
        <taxon>Roseobacteraceae</taxon>
        <taxon>Oceanicola</taxon>
    </lineage>
</organism>
<dbReference type="EMBL" id="AAOT01000028">
    <property type="protein sequence ID" value="EAR50475.1"/>
    <property type="molecule type" value="Genomic_DNA"/>
</dbReference>
<dbReference type="Pfam" id="PF01339">
    <property type="entry name" value="CheB_methylest"/>
    <property type="match status" value="1"/>
</dbReference>
<feature type="active site" evidence="4">
    <location>
        <position position="23"/>
    </location>
</feature>
<dbReference type="HOGENOM" id="CLU_000445_51_1_5"/>
<dbReference type="GO" id="GO:0005737">
    <property type="term" value="C:cytoplasm"/>
    <property type="evidence" value="ECO:0007669"/>
    <property type="project" value="InterPro"/>
</dbReference>
<reference evidence="6 7" key="1">
    <citation type="journal article" date="2010" name="J. Bacteriol.">
        <title>Genome sequences of Oceanicola granulosus HTCC2516(T) and Oceanicola batsensis HTCC2597(TDelta).</title>
        <authorList>
            <person name="Thrash J.C."/>
            <person name="Cho J.C."/>
            <person name="Vergin K.L."/>
            <person name="Giovannoni S.J."/>
        </authorList>
    </citation>
    <scope>NUCLEOTIDE SEQUENCE [LARGE SCALE GENOMIC DNA]</scope>
    <source>
        <strain evidence="7">ATCC BAA-861 / DSM 15982 / KCTC 12143 / HTCC2516</strain>
    </source>
</reference>
<proteinExistence type="predicted"/>
<evidence type="ECO:0000256" key="3">
    <source>
        <dbReference type="ARBA" id="ARBA00048267"/>
    </source>
</evidence>
<keyword evidence="1 4" id="KW-0378">Hydrolase</keyword>
<dbReference type="PIRSF" id="PIRSF036461">
    <property type="entry name" value="Chmtx_methlestr"/>
    <property type="match status" value="1"/>
</dbReference>
<evidence type="ECO:0000256" key="2">
    <source>
        <dbReference type="ARBA" id="ARBA00039140"/>
    </source>
</evidence>
<dbReference type="RefSeq" id="WP_007255333.1">
    <property type="nucleotide sequence ID" value="NZ_CH724107.1"/>
</dbReference>